<evidence type="ECO:0008006" key="4">
    <source>
        <dbReference type="Google" id="ProtNLM"/>
    </source>
</evidence>
<name>A0A177T0D4_9BASI</name>
<reference evidence="2" key="2">
    <citation type="journal article" date="2019" name="IMA Fungus">
        <title>Genome sequencing and comparison of five Tilletia species to identify candidate genes for the detection of regulated species infecting wheat.</title>
        <authorList>
            <person name="Nguyen H.D.T."/>
            <person name="Sultana T."/>
            <person name="Kesanakurti P."/>
            <person name="Hambleton S."/>
        </authorList>
    </citation>
    <scope>NUCLEOTIDE SEQUENCE</scope>
    <source>
        <strain evidence="2">DAOMC 236416</strain>
    </source>
</reference>
<dbReference type="EMBL" id="LWDF02001710">
    <property type="protein sequence ID" value="KAE8237612.1"/>
    <property type="molecule type" value="Genomic_DNA"/>
</dbReference>
<feature type="compositionally biased region" description="Low complexity" evidence="1">
    <location>
        <begin position="132"/>
        <end position="235"/>
    </location>
</feature>
<comment type="caution">
    <text evidence="2">The sequence shown here is derived from an EMBL/GenBank/DDBJ whole genome shotgun (WGS) entry which is preliminary data.</text>
</comment>
<keyword evidence="3" id="KW-1185">Reference proteome</keyword>
<evidence type="ECO:0000313" key="2">
    <source>
        <dbReference type="EMBL" id="KAE8237612.1"/>
    </source>
</evidence>
<feature type="region of interest" description="Disordered" evidence="1">
    <location>
        <begin position="132"/>
        <end position="272"/>
    </location>
</feature>
<gene>
    <name evidence="2" type="ORF">A4X13_0g8712</name>
</gene>
<protein>
    <recommendedName>
        <fullName evidence="4">FHA domain-containing protein</fullName>
    </recommendedName>
</protein>
<reference evidence="2" key="1">
    <citation type="submission" date="2016-04" db="EMBL/GenBank/DDBJ databases">
        <authorList>
            <person name="Nguyen H.D."/>
            <person name="Samba Siva P."/>
            <person name="Cullis J."/>
            <person name="Levesque C.A."/>
            <person name="Hambleton S."/>
        </authorList>
    </citation>
    <scope>NUCLEOTIDE SEQUENCE</scope>
    <source>
        <strain evidence="2">DAOMC 236416</strain>
    </source>
</reference>
<accession>A0A177T0D4</accession>
<sequence>MPLQLRINPDLHSFVPKVITFSEPTFSLPLGGTDAGTPTSDNGIFPTDLPHLAQVSYDGDNLFLSEAAVSRYGCVLNEMPLSRAIRVTERVQLRTGDRLQLGWFDLDHFGQPLYGPYSLVIRMSCTISVNSAPSSSTTTSVLTSPSELVASPSSPSNTTSASTTVPTSPSSTSTSSTTSVLTSPSAGAVPSTSTSSVSVPPLTSSGSSTPSSSLVPTSVSTSVLLSRPSSPSLVPQHTFRSSHHRGPATPSSPTSSSSILSSGIHPPPTRPCSSAPVCTPYGAIVGTLRSCESQHQHVHATMDGATSALFPLPSAAPVMSPFVTTPTEGLISITPTPTSGLSCFDTRAAHQSDEHQSSSVCTSDSRGDTDGFVLAMDRIRNAWLALRRDVVRHGVATGPELRTLPPIPPSSSIDLALRRVSDALQTCRDTIRRHPTLFSSAPPSCPSGQLHLLGPRVHLPTPLHSPGINGSQRPVDRRQSHAHQYRASRTCSGLCCLLSPSTRPSLVSGSFRSLSAFAALPHRILLLADPF</sequence>
<organism evidence="2 3">
    <name type="scientific">Tilletia indica</name>
    <dbReference type="NCBI Taxonomy" id="43049"/>
    <lineage>
        <taxon>Eukaryota</taxon>
        <taxon>Fungi</taxon>
        <taxon>Dikarya</taxon>
        <taxon>Basidiomycota</taxon>
        <taxon>Ustilaginomycotina</taxon>
        <taxon>Exobasidiomycetes</taxon>
        <taxon>Tilletiales</taxon>
        <taxon>Tilletiaceae</taxon>
        <taxon>Tilletia</taxon>
    </lineage>
</organism>
<proteinExistence type="predicted"/>
<dbReference type="Proteomes" id="UP000077521">
    <property type="component" value="Unassembled WGS sequence"/>
</dbReference>
<feature type="compositionally biased region" description="Low complexity" evidence="1">
    <location>
        <begin position="247"/>
        <end position="264"/>
    </location>
</feature>
<dbReference type="AlphaFoldDB" id="A0A177T0D4"/>
<evidence type="ECO:0000313" key="3">
    <source>
        <dbReference type="Proteomes" id="UP000077521"/>
    </source>
</evidence>
<evidence type="ECO:0000256" key="1">
    <source>
        <dbReference type="SAM" id="MobiDB-lite"/>
    </source>
</evidence>